<organism evidence="14 15">
    <name type="scientific">Magnetospirillum sulfuroxidans</name>
    <dbReference type="NCBI Taxonomy" id="611300"/>
    <lineage>
        <taxon>Bacteria</taxon>
        <taxon>Pseudomonadati</taxon>
        <taxon>Pseudomonadota</taxon>
        <taxon>Alphaproteobacteria</taxon>
        <taxon>Rhodospirillales</taxon>
        <taxon>Rhodospirillaceae</taxon>
        <taxon>Magnetospirillum</taxon>
    </lineage>
</organism>
<evidence type="ECO:0000313" key="14">
    <source>
        <dbReference type="EMBL" id="MBR9970958.1"/>
    </source>
</evidence>
<evidence type="ECO:0000256" key="3">
    <source>
        <dbReference type="ARBA" id="ARBA00022723"/>
    </source>
</evidence>
<comment type="caution">
    <text evidence="14">The sequence shown here is derived from an EMBL/GenBank/DDBJ whole genome shotgun (WGS) entry which is preliminary data.</text>
</comment>
<dbReference type="InterPro" id="IPR048446">
    <property type="entry name" value="DncV_C"/>
</dbReference>
<name>A0ABS5IB26_9PROT</name>
<dbReference type="RefSeq" id="WP_211546469.1">
    <property type="nucleotide sequence ID" value="NZ_JAGTUF010000002.1"/>
</dbReference>
<evidence type="ECO:0000256" key="4">
    <source>
        <dbReference type="ARBA" id="ARBA00022741"/>
    </source>
</evidence>
<keyword evidence="7" id="KW-0546">Nucleotide metabolism</keyword>
<dbReference type="EMBL" id="JAGTUF010000002">
    <property type="protein sequence ID" value="MBR9970958.1"/>
    <property type="molecule type" value="Genomic_DNA"/>
</dbReference>
<evidence type="ECO:0000256" key="6">
    <source>
        <dbReference type="ARBA" id="ARBA00022842"/>
    </source>
</evidence>
<dbReference type="Proteomes" id="UP000680714">
    <property type="component" value="Unassembled WGS sequence"/>
</dbReference>
<keyword evidence="4" id="KW-0547">Nucleotide-binding</keyword>
<feature type="domain" description="Cyclic GMP-AMP synthase DncV-like nucleotidyltransferase" evidence="12">
    <location>
        <begin position="76"/>
        <end position="167"/>
    </location>
</feature>
<evidence type="ECO:0000256" key="9">
    <source>
        <dbReference type="ARBA" id="ARBA00023134"/>
    </source>
</evidence>
<keyword evidence="1" id="KW-0808">Transferase</keyword>
<gene>
    <name evidence="14" type="ORF">KEC16_04445</name>
</gene>
<keyword evidence="2" id="KW-0548">Nucleotidyltransferase</keyword>
<evidence type="ECO:0000259" key="13">
    <source>
        <dbReference type="Pfam" id="PF21713"/>
    </source>
</evidence>
<keyword evidence="3" id="KW-0479">Metal-binding</keyword>
<evidence type="ECO:0000256" key="8">
    <source>
        <dbReference type="ARBA" id="ARBA00023118"/>
    </source>
</evidence>
<feature type="domain" description="Cyclic GMP-AMP synthase C-terminal" evidence="13">
    <location>
        <begin position="234"/>
        <end position="365"/>
    </location>
</feature>
<evidence type="ECO:0000256" key="7">
    <source>
        <dbReference type="ARBA" id="ARBA00023080"/>
    </source>
</evidence>
<dbReference type="InterPro" id="IPR047805">
    <property type="entry name" value="GAMP_synthase"/>
</dbReference>
<evidence type="ECO:0000256" key="10">
    <source>
        <dbReference type="ARBA" id="ARBA00044145"/>
    </source>
</evidence>
<keyword evidence="5" id="KW-0067">ATP-binding</keyword>
<evidence type="ECO:0000259" key="12">
    <source>
        <dbReference type="Pfam" id="PF21654"/>
    </source>
</evidence>
<dbReference type="Pfam" id="PF21713">
    <property type="entry name" value="DncV_C"/>
    <property type="match status" value="1"/>
</dbReference>
<evidence type="ECO:0000313" key="15">
    <source>
        <dbReference type="Proteomes" id="UP000680714"/>
    </source>
</evidence>
<dbReference type="Pfam" id="PF21654">
    <property type="entry name" value="DncV-like_NTFase"/>
    <property type="match status" value="1"/>
</dbReference>
<evidence type="ECO:0000256" key="11">
    <source>
        <dbReference type="ARBA" id="ARBA00048304"/>
    </source>
</evidence>
<sequence length="399" mass="44997">MAASVNAHSLFAGRDPAAFLKAITPSDAQRRQLLEARKTIRAHLKAGFHMLSQDVTTQQQLGLIDRQTMKPLRLSPKFASQGSFVYGTLNNPAHQPPQEMDLDDGMYLPLEVIDKVPPKVASNLLFKVVGDILAHLCSLNPGWEMERKSTCCRVSLPFGAHIDVPLYAYPDEYEEYLEKAAVAFAESFFAQDSVMRQKPLESDKVWLAHRDNGWQQSDPKKIKDWFEEKVDLHGEQLRRVCRYLKVWRDQHFPTGGVPSIALMAHTVAIFDTTWMDPDRDDLALLRVAEQLPGLLTEKVANPTIDVPEGDPSKYLDGGLEPKDRRDVVQKAWDLKQFLSEALEDHCQRQRALKNLRHAFGPRMPDRPDLLHVDAAEAVVTSVEPRVLAPAIIPNHSHSA</sequence>
<evidence type="ECO:0000256" key="5">
    <source>
        <dbReference type="ARBA" id="ARBA00022840"/>
    </source>
</evidence>
<evidence type="ECO:0000256" key="1">
    <source>
        <dbReference type="ARBA" id="ARBA00022679"/>
    </source>
</evidence>
<keyword evidence="15" id="KW-1185">Reference proteome</keyword>
<dbReference type="NCBIfam" id="NF041078">
    <property type="entry name" value="cGAS"/>
    <property type="match status" value="1"/>
</dbReference>
<keyword evidence="9" id="KW-0342">GTP-binding</keyword>
<keyword evidence="6" id="KW-0460">Magnesium</keyword>
<comment type="catalytic activity">
    <reaction evidence="11">
        <text>GTP + ATP = 3',3'-cGAMP + 2 diphosphate</text>
        <dbReference type="Rhea" id="RHEA:35647"/>
        <dbReference type="ChEBI" id="CHEBI:30616"/>
        <dbReference type="ChEBI" id="CHEBI:33019"/>
        <dbReference type="ChEBI" id="CHEBI:37565"/>
        <dbReference type="ChEBI" id="CHEBI:71501"/>
    </reaction>
    <physiologicalReaction direction="left-to-right" evidence="11">
        <dbReference type="Rhea" id="RHEA:35648"/>
    </physiologicalReaction>
</comment>
<evidence type="ECO:0000256" key="2">
    <source>
        <dbReference type="ARBA" id="ARBA00022695"/>
    </source>
</evidence>
<accession>A0ABS5IB26</accession>
<dbReference type="InterPro" id="IPR048445">
    <property type="entry name" value="DncV-like_NTFase"/>
</dbReference>
<proteinExistence type="predicted"/>
<protein>
    <recommendedName>
        <fullName evidence="10">Cyclic GMP-AMP synthase</fullName>
    </recommendedName>
</protein>
<reference evidence="14 15" key="1">
    <citation type="submission" date="2021-04" db="EMBL/GenBank/DDBJ databases">
        <title>Magnetospirillum sulfuroxidans sp. nov., a facultative chemolithoautotrophic sulfur-oxidizing alphaproteobacterium isolated from freshwater sediment and proposals for Paramagetospirillum gen. nov., and Magnetospirillaceae fam. nov.</title>
        <authorList>
            <person name="Koziaeva V."/>
            <person name="Geelhoed J.S."/>
            <person name="Sorokin D.Y."/>
            <person name="Grouzdev D.S."/>
        </authorList>
    </citation>
    <scope>NUCLEOTIDE SEQUENCE [LARGE SCALE GENOMIC DNA]</scope>
    <source>
        <strain evidence="14 15">J10</strain>
    </source>
</reference>
<keyword evidence="8" id="KW-0051">Antiviral defense</keyword>